<dbReference type="RefSeq" id="WP_183191733.1">
    <property type="nucleotide sequence ID" value="NZ_JACICD010000012.1"/>
</dbReference>
<feature type="transmembrane region" description="Helical" evidence="1">
    <location>
        <begin position="6"/>
        <end position="24"/>
    </location>
</feature>
<comment type="caution">
    <text evidence="3">The sequence shown here is derived from an EMBL/GenBank/DDBJ whole genome shotgun (WGS) entry which is preliminary data.</text>
</comment>
<reference evidence="3 4" key="1">
    <citation type="submission" date="2020-08" db="EMBL/GenBank/DDBJ databases">
        <title>Genomic Encyclopedia of Type Strains, Phase IV (KMG-IV): sequencing the most valuable type-strain genomes for metagenomic binning, comparative biology and taxonomic classification.</title>
        <authorList>
            <person name="Goeker M."/>
        </authorList>
    </citation>
    <scope>NUCLEOTIDE SEQUENCE [LARGE SCALE GENOMIC DNA]</scope>
    <source>
        <strain evidence="3 4">DSM 5895</strain>
    </source>
</reference>
<dbReference type="Pfam" id="PF13519">
    <property type="entry name" value="VWA_2"/>
    <property type="match status" value="1"/>
</dbReference>
<dbReference type="Gene3D" id="3.40.50.410">
    <property type="entry name" value="von Willebrand factor, type A domain"/>
    <property type="match status" value="1"/>
</dbReference>
<dbReference type="AlphaFoldDB" id="A0A839ZFI6"/>
<name>A0A839ZFI6_9HYPH</name>
<keyword evidence="4" id="KW-1185">Reference proteome</keyword>
<dbReference type="InterPro" id="IPR002035">
    <property type="entry name" value="VWF_A"/>
</dbReference>
<dbReference type="SUPFAM" id="SSF53300">
    <property type="entry name" value="vWA-like"/>
    <property type="match status" value="1"/>
</dbReference>
<proteinExistence type="predicted"/>
<protein>
    <submittedName>
        <fullName evidence="3">Ca-activated chloride channel family protein</fullName>
    </submittedName>
</protein>
<evidence type="ECO:0000313" key="3">
    <source>
        <dbReference type="EMBL" id="MBB3773583.1"/>
    </source>
</evidence>
<accession>A0A839ZFI6</accession>
<evidence type="ECO:0000313" key="4">
    <source>
        <dbReference type="Proteomes" id="UP000533469"/>
    </source>
</evidence>
<keyword evidence="1" id="KW-1133">Transmembrane helix</keyword>
<dbReference type="CDD" id="cd00198">
    <property type="entry name" value="vWFA"/>
    <property type="match status" value="1"/>
</dbReference>
<dbReference type="InterPro" id="IPR036465">
    <property type="entry name" value="vWFA_dom_sf"/>
</dbReference>
<feature type="domain" description="VWFA" evidence="2">
    <location>
        <begin position="93"/>
        <end position="269"/>
    </location>
</feature>
<keyword evidence="1" id="KW-0812">Transmembrane</keyword>
<sequence>MSELVLLRPWWLLALPLLVVLALWQWRRGPASGGWERVMPPAMFEAMRALGHMRGGGRRQGVALFASAALLCLGLCGPAVPRADAPVLAGSGAVLIALDMSPSVAEGPALADAQAAAAALLTAASGRPVGMLLYSGEAYEVAAPTADPTTLESQIAVLARDTMPDGGSRPASALALARQMLRASRDADLVLISDGGGVDGAARAEAERLAGDGVRLSVLTLSGRAGGSADAAALEALGSLAAPARGPSAVLRRLSQRGTLERDPVLATLAFLDLGPYLAALAGLPLLGLFRRRA</sequence>
<gene>
    <name evidence="3" type="ORF">FHS55_004225</name>
</gene>
<dbReference type="PROSITE" id="PS50234">
    <property type="entry name" value="VWFA"/>
    <property type="match status" value="1"/>
</dbReference>
<dbReference type="SMART" id="SM00327">
    <property type="entry name" value="VWA"/>
    <property type="match status" value="1"/>
</dbReference>
<feature type="transmembrane region" description="Helical" evidence="1">
    <location>
        <begin position="265"/>
        <end position="290"/>
    </location>
</feature>
<dbReference type="Proteomes" id="UP000533469">
    <property type="component" value="Unassembled WGS sequence"/>
</dbReference>
<evidence type="ECO:0000256" key="1">
    <source>
        <dbReference type="SAM" id="Phobius"/>
    </source>
</evidence>
<dbReference type="EMBL" id="JACICD010000012">
    <property type="protein sequence ID" value="MBB3773583.1"/>
    <property type="molecule type" value="Genomic_DNA"/>
</dbReference>
<keyword evidence="1" id="KW-0472">Membrane</keyword>
<evidence type="ECO:0000259" key="2">
    <source>
        <dbReference type="PROSITE" id="PS50234"/>
    </source>
</evidence>
<organism evidence="3 4">
    <name type="scientific">Ancylobacter tetraedralis</name>
    <dbReference type="NCBI Taxonomy" id="217068"/>
    <lineage>
        <taxon>Bacteria</taxon>
        <taxon>Pseudomonadati</taxon>
        <taxon>Pseudomonadota</taxon>
        <taxon>Alphaproteobacteria</taxon>
        <taxon>Hyphomicrobiales</taxon>
        <taxon>Xanthobacteraceae</taxon>
        <taxon>Ancylobacter</taxon>
    </lineage>
</organism>